<evidence type="ECO:0000313" key="1">
    <source>
        <dbReference type="EMBL" id="ACB77681.1"/>
    </source>
</evidence>
<name>B1ZRN3_OPITP</name>
<protein>
    <submittedName>
        <fullName evidence="1">Uncharacterized protein</fullName>
    </submittedName>
</protein>
<keyword evidence="2" id="KW-1185">Reference proteome</keyword>
<organism evidence="1 2">
    <name type="scientific">Opitutus terrae (strain DSM 11246 / JCM 15787 / PB90-1)</name>
    <dbReference type="NCBI Taxonomy" id="452637"/>
    <lineage>
        <taxon>Bacteria</taxon>
        <taxon>Pseudomonadati</taxon>
        <taxon>Verrucomicrobiota</taxon>
        <taxon>Opitutia</taxon>
        <taxon>Opitutales</taxon>
        <taxon>Opitutaceae</taxon>
        <taxon>Opitutus</taxon>
    </lineage>
</organism>
<dbReference type="Proteomes" id="UP000007013">
    <property type="component" value="Chromosome"/>
</dbReference>
<sequence>MTTSQAHAVQEAAKKLTPEQLEIVVRVAVAAREDGLSILDAQAKGLREAIGFKLPQPDAN</sequence>
<gene>
    <name evidence="1" type="ordered locus">Oter_4410</name>
</gene>
<dbReference type="STRING" id="452637.Oter_4410"/>
<dbReference type="AlphaFoldDB" id="B1ZRN3"/>
<dbReference type="KEGG" id="ote:Oter_4410"/>
<reference evidence="1 2" key="1">
    <citation type="journal article" date="2011" name="J. Bacteriol.">
        <title>Genome sequence of the verrucomicrobium Opitutus terrae PB90-1, an abundant inhabitant of rice paddy soil ecosystems.</title>
        <authorList>
            <person name="van Passel M.W."/>
            <person name="Kant R."/>
            <person name="Palva A."/>
            <person name="Copeland A."/>
            <person name="Lucas S."/>
            <person name="Lapidus A."/>
            <person name="Glavina del Rio T."/>
            <person name="Pitluck S."/>
            <person name="Goltsman E."/>
            <person name="Clum A."/>
            <person name="Sun H."/>
            <person name="Schmutz J."/>
            <person name="Larimer F.W."/>
            <person name="Land M.L."/>
            <person name="Hauser L."/>
            <person name="Kyrpides N."/>
            <person name="Mikhailova N."/>
            <person name="Richardson P.P."/>
            <person name="Janssen P.H."/>
            <person name="de Vos W.M."/>
            <person name="Smidt H."/>
        </authorList>
    </citation>
    <scope>NUCLEOTIDE SEQUENCE [LARGE SCALE GENOMIC DNA]</scope>
    <source>
        <strain evidence="2">DSM 11246 / JCM 15787 / PB90-1</strain>
    </source>
</reference>
<dbReference type="EMBL" id="CP001032">
    <property type="protein sequence ID" value="ACB77681.1"/>
    <property type="molecule type" value="Genomic_DNA"/>
</dbReference>
<proteinExistence type="predicted"/>
<dbReference type="HOGENOM" id="CLU_2937092_0_0_0"/>
<accession>B1ZRN3</accession>
<evidence type="ECO:0000313" key="2">
    <source>
        <dbReference type="Proteomes" id="UP000007013"/>
    </source>
</evidence>